<gene>
    <name evidence="8" type="ORF">SAMN06265340_11628</name>
</gene>
<keyword evidence="5" id="KW-0472">Membrane</keyword>
<dbReference type="SUPFAM" id="SSF58104">
    <property type="entry name" value="Methyl-accepting chemotaxis protein (MCP) signaling domain"/>
    <property type="match status" value="1"/>
</dbReference>
<keyword evidence="4" id="KW-0175">Coiled coil</keyword>
<feature type="coiled-coil region" evidence="4">
    <location>
        <begin position="664"/>
        <end position="750"/>
    </location>
</feature>
<dbReference type="SMART" id="SM00283">
    <property type="entry name" value="MA"/>
    <property type="match status" value="1"/>
</dbReference>
<evidence type="ECO:0000256" key="3">
    <source>
        <dbReference type="PROSITE-ProRule" id="PRU00284"/>
    </source>
</evidence>
<comment type="similarity">
    <text evidence="2">Belongs to the methyl-accepting chemotaxis (MCP) protein family.</text>
</comment>
<dbReference type="Pfam" id="PF08376">
    <property type="entry name" value="NIT"/>
    <property type="match status" value="1"/>
</dbReference>
<feature type="transmembrane region" description="Helical" evidence="5">
    <location>
        <begin position="12"/>
        <end position="32"/>
    </location>
</feature>
<dbReference type="EMBL" id="FZOB01000016">
    <property type="protein sequence ID" value="SNR91764.1"/>
    <property type="molecule type" value="Genomic_DNA"/>
</dbReference>
<dbReference type="InterPro" id="IPR003660">
    <property type="entry name" value="HAMP_dom"/>
</dbReference>
<dbReference type="PROSITE" id="PS50111">
    <property type="entry name" value="CHEMOTAXIS_TRANSDUC_2"/>
    <property type="match status" value="1"/>
</dbReference>
<protein>
    <submittedName>
        <fullName evidence="8">Methyl-accepting chemotaxis protein</fullName>
    </submittedName>
</protein>
<feature type="transmembrane region" description="Helical" evidence="5">
    <location>
        <begin position="314"/>
        <end position="334"/>
    </location>
</feature>
<feature type="domain" description="HAMP" evidence="7">
    <location>
        <begin position="615"/>
        <end position="661"/>
    </location>
</feature>
<proteinExistence type="inferred from homology"/>
<keyword evidence="5" id="KW-0812">Transmembrane</keyword>
<dbReference type="AlphaFoldDB" id="A0A239A9P7"/>
<evidence type="ECO:0000313" key="9">
    <source>
        <dbReference type="Proteomes" id="UP000198405"/>
    </source>
</evidence>
<dbReference type="Gene3D" id="6.10.340.10">
    <property type="match status" value="1"/>
</dbReference>
<dbReference type="GO" id="GO:0007165">
    <property type="term" value="P:signal transduction"/>
    <property type="evidence" value="ECO:0007669"/>
    <property type="project" value="UniProtKB-KW"/>
</dbReference>
<dbReference type="Gene3D" id="1.10.287.950">
    <property type="entry name" value="Methyl-accepting chemotaxis protein"/>
    <property type="match status" value="1"/>
</dbReference>
<evidence type="ECO:0000259" key="6">
    <source>
        <dbReference type="PROSITE" id="PS50111"/>
    </source>
</evidence>
<dbReference type="Pfam" id="PF00015">
    <property type="entry name" value="MCPsignal"/>
    <property type="match status" value="1"/>
</dbReference>
<evidence type="ECO:0000256" key="2">
    <source>
        <dbReference type="ARBA" id="ARBA00029447"/>
    </source>
</evidence>
<sequence>MKFMEKLGLEKISRQILFIVFIPILFVLVILLRQTYTEYTTVYRPATVVNEHFPLIKKIAKLAHDLAVERGLSVTFLSKGGDKTSAVYKKLLNQRREVDKDVAEVENILITHGWVEKPGIPVSMLNEIRRKVDDLEIDGMVILSKYTDLMNEVIKNIEHLATVDLKDTVFEKDLYSLSFFLKYKDTFGRERAIASSIAAVLHSGDNESLRELEIAFYSLQDKKNTLGEVVEALSFKEVKERFVKLKDTPEYKKIVYFENLVRNEDFNKLSSYTPLQVFDIYTSFLKVLKQFQDKYISLLEKRVLNLYSQAEIRMVFDVVLVFALIIILVFVFSLRKKLKSSTFEIRELLNAVNNGHFDVSLNSIAGKDEFSEIKRLINGLVNSFKNVISEVEKVSKGISEGNFDVSVDRKIFKGDLKSLENNLLQIVNTLKTFIKEIDKVTESLSFGDIKTEVDVSKFKGKYKDIAEGLNEIVENFRKVVKVVDGITEDLASAKFKTYDERLLPGDLREIIINVNRASEDIRKALDTLAAILEKADINRDIDVESFKGDLRKVGEAANTFTVTIRSIINEINRFVNELENGNLSVEIDNSRFPESLISLKEALLGIQETFLTIKRSLLMVMKKLADGNLLVRMNENELKGDLKEIAISFNKGVESLGNSIGISVKTLKEAVNLLEEKVNNLSEVMKNILEQTDKTETVSTEVEEASRDIDSLAKEVLKLTDLSSKNLATVSDAEKIIEEIKKLLDQRTKELASIVEIIFQIATQTNLLALNAAIEAARAGEAGRGFAVVADEVRKLAQKVVSATDQIKATVSNINSDIQEKVIGNVSKAFENIKESMEELEKIVMTVSEGAKEEAESMEKVAETVKDVASMASENLNDLKEVVEGITRVSEKIKELEEELNRFKT</sequence>
<keyword evidence="9" id="KW-1185">Reference proteome</keyword>
<evidence type="ECO:0000256" key="1">
    <source>
        <dbReference type="ARBA" id="ARBA00023224"/>
    </source>
</evidence>
<evidence type="ECO:0000256" key="5">
    <source>
        <dbReference type="SAM" id="Phobius"/>
    </source>
</evidence>
<keyword evidence="1 3" id="KW-0807">Transducer</keyword>
<dbReference type="InterPro" id="IPR004089">
    <property type="entry name" value="MCPsignal_dom"/>
</dbReference>
<reference evidence="9" key="1">
    <citation type="submission" date="2017-06" db="EMBL/GenBank/DDBJ databases">
        <authorList>
            <person name="Varghese N."/>
            <person name="Submissions S."/>
        </authorList>
    </citation>
    <scope>NUCLEOTIDE SEQUENCE [LARGE SCALE GENOMIC DNA]</scope>
    <source>
        <strain evidence="9">DSM 15668</strain>
    </source>
</reference>
<feature type="domain" description="Methyl-accepting transducer" evidence="6">
    <location>
        <begin position="656"/>
        <end position="883"/>
    </location>
</feature>
<dbReference type="OrthoDB" id="8423at2"/>
<evidence type="ECO:0000259" key="7">
    <source>
        <dbReference type="PROSITE" id="PS50885"/>
    </source>
</evidence>
<dbReference type="GO" id="GO:0016020">
    <property type="term" value="C:membrane"/>
    <property type="evidence" value="ECO:0007669"/>
    <property type="project" value="InterPro"/>
</dbReference>
<dbReference type="Proteomes" id="UP000198405">
    <property type="component" value="Unassembled WGS sequence"/>
</dbReference>
<organism evidence="8 9">
    <name type="scientific">Desulfurobacterium atlanticum</name>
    <dbReference type="NCBI Taxonomy" id="240169"/>
    <lineage>
        <taxon>Bacteria</taxon>
        <taxon>Pseudomonadati</taxon>
        <taxon>Aquificota</taxon>
        <taxon>Aquificia</taxon>
        <taxon>Desulfurobacteriales</taxon>
        <taxon>Desulfurobacteriaceae</taxon>
        <taxon>Desulfurobacterium</taxon>
    </lineage>
</organism>
<dbReference type="PROSITE" id="PS50885">
    <property type="entry name" value="HAMP"/>
    <property type="match status" value="1"/>
</dbReference>
<dbReference type="PANTHER" id="PTHR32089:SF112">
    <property type="entry name" value="LYSOZYME-LIKE PROTEIN-RELATED"/>
    <property type="match status" value="1"/>
</dbReference>
<evidence type="ECO:0000313" key="8">
    <source>
        <dbReference type="EMBL" id="SNR91764.1"/>
    </source>
</evidence>
<accession>A0A239A9P7</accession>
<keyword evidence="5" id="KW-1133">Transmembrane helix</keyword>
<dbReference type="RefSeq" id="WP_089323686.1">
    <property type="nucleotide sequence ID" value="NZ_FZOB01000016.1"/>
</dbReference>
<evidence type="ECO:0000256" key="4">
    <source>
        <dbReference type="SAM" id="Coils"/>
    </source>
</evidence>
<name>A0A239A9P7_9BACT</name>
<dbReference type="Gene3D" id="1.20.120.1530">
    <property type="match status" value="1"/>
</dbReference>
<dbReference type="InterPro" id="IPR013587">
    <property type="entry name" value="Nitrate/nitrite_sensing"/>
</dbReference>
<dbReference type="PANTHER" id="PTHR32089">
    <property type="entry name" value="METHYL-ACCEPTING CHEMOTAXIS PROTEIN MCPB"/>
    <property type="match status" value="1"/>
</dbReference>